<dbReference type="OrthoDB" id="9802489at2"/>
<feature type="domain" description="Carboxymuconolactone decarboxylase-like" evidence="1">
    <location>
        <begin position="125"/>
        <end position="190"/>
    </location>
</feature>
<dbReference type="InterPro" id="IPR052512">
    <property type="entry name" value="4CMD/NDH-1_regulator"/>
</dbReference>
<dbReference type="InterPro" id="IPR003779">
    <property type="entry name" value="CMD-like"/>
</dbReference>
<keyword evidence="3" id="KW-1185">Reference proteome</keyword>
<dbReference type="Proteomes" id="UP000319411">
    <property type="component" value="Plasmid unnamed2"/>
</dbReference>
<dbReference type="Gene3D" id="1.20.1290.10">
    <property type="entry name" value="AhpD-like"/>
    <property type="match status" value="1"/>
</dbReference>
<dbReference type="KEGG" id="pdis:D8B20_20455"/>
<dbReference type="EMBL" id="CP032704">
    <property type="protein sequence ID" value="QDY44302.1"/>
    <property type="molecule type" value="Genomic_DNA"/>
</dbReference>
<dbReference type="SUPFAM" id="SSF69118">
    <property type="entry name" value="AhpD-like"/>
    <property type="match status" value="1"/>
</dbReference>
<evidence type="ECO:0000313" key="3">
    <source>
        <dbReference type="Proteomes" id="UP000319411"/>
    </source>
</evidence>
<gene>
    <name evidence="2" type="ORF">D8B20_20455</name>
</gene>
<proteinExistence type="predicted"/>
<dbReference type="PANTHER" id="PTHR33570:SF2">
    <property type="entry name" value="CARBOXYMUCONOLACTONE DECARBOXYLASE-LIKE DOMAIN-CONTAINING PROTEIN"/>
    <property type="match status" value="1"/>
</dbReference>
<reference evidence="2 3" key="1">
    <citation type="submission" date="2018-10" db="EMBL/GenBank/DDBJ databases">
        <title>Genome Sequencing of Pantoea dispersa DSM 32899.</title>
        <authorList>
            <person name="Nawrath M."/>
            <person name="Ottenheim C."/>
            <person name="Wilm A."/>
            <person name="Zimmermann W."/>
            <person name="Wu J.C."/>
        </authorList>
    </citation>
    <scope>NUCLEOTIDE SEQUENCE [LARGE SCALE GENOMIC DNA]</scope>
    <source>
        <strain evidence="2 3">DSM 32899</strain>
        <plasmid evidence="2 3">unnamed2</plasmid>
    </source>
</reference>
<keyword evidence="2" id="KW-0614">Plasmid</keyword>
<name>A0A518XJD7_9GAMM</name>
<dbReference type="PANTHER" id="PTHR33570">
    <property type="entry name" value="4-CARBOXYMUCONOLACTONE DECARBOXYLASE FAMILY PROTEIN"/>
    <property type="match status" value="1"/>
</dbReference>
<organism evidence="2 3">
    <name type="scientific">Candidatus Pantoea soli</name>
    <dbReference type="NCBI Taxonomy" id="3098669"/>
    <lineage>
        <taxon>Bacteria</taxon>
        <taxon>Pseudomonadati</taxon>
        <taxon>Pseudomonadota</taxon>
        <taxon>Gammaproteobacteria</taxon>
        <taxon>Enterobacterales</taxon>
        <taxon>Erwiniaceae</taxon>
        <taxon>Pantoea</taxon>
    </lineage>
</organism>
<dbReference type="RefSeq" id="WP_145891768.1">
    <property type="nucleotide sequence ID" value="NZ_CP032704.1"/>
</dbReference>
<accession>A0A518XJD7</accession>
<dbReference type="AlphaFoldDB" id="A0A518XJD7"/>
<protein>
    <submittedName>
        <fullName evidence="2">Carboxymuconolactone decarboxylase</fullName>
    </submittedName>
</protein>
<dbReference type="InterPro" id="IPR029032">
    <property type="entry name" value="AhpD-like"/>
</dbReference>
<evidence type="ECO:0000313" key="2">
    <source>
        <dbReference type="EMBL" id="QDY44302.1"/>
    </source>
</evidence>
<evidence type="ECO:0000259" key="1">
    <source>
        <dbReference type="Pfam" id="PF02627"/>
    </source>
</evidence>
<dbReference type="GO" id="GO:0051920">
    <property type="term" value="F:peroxiredoxin activity"/>
    <property type="evidence" value="ECO:0007669"/>
    <property type="project" value="InterPro"/>
</dbReference>
<dbReference type="Pfam" id="PF02627">
    <property type="entry name" value="CMD"/>
    <property type="match status" value="1"/>
</dbReference>
<sequence length="215" mass="23531">MNVLQEYQLNAHQKHLSLIAARAAVGNMTGLNDALQQGLDAGLSVSDCREVLVQLYAYAGFPRCLNALGELMKILEERTVRGIQDAEGQQPGPQPKAEEMLRVGTYNQTALVGKPVEGPLFRFAPAVDAYLKTHLFGDIFSRDNLDWKSRELATVGALAAMTGVEPQLRAHVGMSMNIGIATTQLAELVTFLQEHGEQDMANRLQVALNTLMQEL</sequence>
<geneLocation type="plasmid" evidence="2 3">
    <name>unnamed2</name>
</geneLocation>